<keyword evidence="1" id="KW-1133">Transmembrane helix</keyword>
<name>A0ABT7J5M2_9ACTN</name>
<keyword evidence="1" id="KW-0472">Membrane</keyword>
<keyword evidence="3" id="KW-1185">Reference proteome</keyword>
<proteinExistence type="predicted"/>
<sequence>MSAEFRAEPPKAQRSAVGNVLFAGAVIVALAAMVGGAFAAVAGLLEPLSGLAPEDGEHALVVGCVGLGGVVGLGVPVILFGTGSRSGVGDAGRKILGLLVFAVYLLVVAVVFAQLGYALPRDLTTTVAVFAVGFSWMPLVMVPWERLGLGRFVPRAVSRKAE</sequence>
<dbReference type="Proteomes" id="UP001241926">
    <property type="component" value="Unassembled WGS sequence"/>
</dbReference>
<keyword evidence="1" id="KW-0812">Transmembrane</keyword>
<protein>
    <submittedName>
        <fullName evidence="2">Uncharacterized protein</fullName>
    </submittedName>
</protein>
<feature type="transmembrane region" description="Helical" evidence="1">
    <location>
        <begin position="95"/>
        <end position="117"/>
    </location>
</feature>
<comment type="caution">
    <text evidence="2">The sequence shown here is derived from an EMBL/GenBank/DDBJ whole genome shotgun (WGS) entry which is preliminary data.</text>
</comment>
<accession>A0ABT7J5M2</accession>
<dbReference type="RefSeq" id="WP_285435049.1">
    <property type="nucleotide sequence ID" value="NZ_JASJUS010000025.1"/>
</dbReference>
<feature type="transmembrane region" description="Helical" evidence="1">
    <location>
        <begin position="60"/>
        <end position="83"/>
    </location>
</feature>
<feature type="transmembrane region" description="Helical" evidence="1">
    <location>
        <begin position="20"/>
        <end position="45"/>
    </location>
</feature>
<feature type="transmembrane region" description="Helical" evidence="1">
    <location>
        <begin position="123"/>
        <end position="142"/>
    </location>
</feature>
<organism evidence="2 3">
    <name type="scientific">Streptomyces fuscus</name>
    <dbReference type="NCBI Taxonomy" id="3048495"/>
    <lineage>
        <taxon>Bacteria</taxon>
        <taxon>Bacillati</taxon>
        <taxon>Actinomycetota</taxon>
        <taxon>Actinomycetes</taxon>
        <taxon>Kitasatosporales</taxon>
        <taxon>Streptomycetaceae</taxon>
        <taxon>Streptomyces</taxon>
    </lineage>
</organism>
<evidence type="ECO:0000313" key="2">
    <source>
        <dbReference type="EMBL" id="MDL2079589.1"/>
    </source>
</evidence>
<evidence type="ECO:0000256" key="1">
    <source>
        <dbReference type="SAM" id="Phobius"/>
    </source>
</evidence>
<evidence type="ECO:0000313" key="3">
    <source>
        <dbReference type="Proteomes" id="UP001241926"/>
    </source>
</evidence>
<dbReference type="EMBL" id="JASJUS010000025">
    <property type="protein sequence ID" value="MDL2079589.1"/>
    <property type="molecule type" value="Genomic_DNA"/>
</dbReference>
<gene>
    <name evidence="2" type="ORF">QNN03_24400</name>
</gene>
<reference evidence="2 3" key="1">
    <citation type="submission" date="2023-05" db="EMBL/GenBank/DDBJ databases">
        <title>Streptomyces fuscus sp. nov., a brown-black pigment producing actinomyces isolated from dry sand of Sea duck farm.</title>
        <authorList>
            <person name="Xie J."/>
            <person name="Shen N."/>
        </authorList>
    </citation>
    <scope>NUCLEOTIDE SEQUENCE [LARGE SCALE GENOMIC DNA]</scope>
    <source>
        <strain evidence="2 3">GXMU-J15</strain>
    </source>
</reference>